<feature type="region of interest" description="Disordered" evidence="1">
    <location>
        <begin position="718"/>
        <end position="741"/>
    </location>
</feature>
<evidence type="ECO:0000313" key="3">
    <source>
        <dbReference type="Proteomes" id="UP001498398"/>
    </source>
</evidence>
<feature type="compositionally biased region" description="Basic and acidic residues" evidence="1">
    <location>
        <begin position="723"/>
        <end position="736"/>
    </location>
</feature>
<feature type="compositionally biased region" description="Basic and acidic residues" evidence="1">
    <location>
        <begin position="1441"/>
        <end position="1492"/>
    </location>
</feature>
<dbReference type="EMBL" id="JBANRG010000034">
    <property type="protein sequence ID" value="KAK7450094.1"/>
    <property type="molecule type" value="Genomic_DNA"/>
</dbReference>
<feature type="compositionally biased region" description="Acidic residues" evidence="1">
    <location>
        <begin position="666"/>
        <end position="677"/>
    </location>
</feature>
<evidence type="ECO:0000313" key="2">
    <source>
        <dbReference type="EMBL" id="KAK7450094.1"/>
    </source>
</evidence>
<name>A0ABR1J4S7_9AGAR</name>
<organism evidence="2 3">
    <name type="scientific">Marasmiellus scandens</name>
    <dbReference type="NCBI Taxonomy" id="2682957"/>
    <lineage>
        <taxon>Eukaryota</taxon>
        <taxon>Fungi</taxon>
        <taxon>Dikarya</taxon>
        <taxon>Basidiomycota</taxon>
        <taxon>Agaricomycotina</taxon>
        <taxon>Agaricomycetes</taxon>
        <taxon>Agaricomycetidae</taxon>
        <taxon>Agaricales</taxon>
        <taxon>Marasmiineae</taxon>
        <taxon>Omphalotaceae</taxon>
        <taxon>Marasmiellus</taxon>
    </lineage>
</organism>
<feature type="compositionally biased region" description="Acidic residues" evidence="1">
    <location>
        <begin position="391"/>
        <end position="405"/>
    </location>
</feature>
<feature type="compositionally biased region" description="Gly residues" evidence="1">
    <location>
        <begin position="306"/>
        <end position="321"/>
    </location>
</feature>
<feature type="compositionally biased region" description="Basic and acidic residues" evidence="1">
    <location>
        <begin position="1288"/>
        <end position="1301"/>
    </location>
</feature>
<feature type="compositionally biased region" description="Low complexity" evidence="1">
    <location>
        <begin position="1355"/>
        <end position="1378"/>
    </location>
</feature>
<feature type="region of interest" description="Disordered" evidence="1">
    <location>
        <begin position="1265"/>
        <end position="1411"/>
    </location>
</feature>
<dbReference type="Proteomes" id="UP001498398">
    <property type="component" value="Unassembled WGS sequence"/>
</dbReference>
<feature type="region of interest" description="Disordered" evidence="1">
    <location>
        <begin position="252"/>
        <end position="348"/>
    </location>
</feature>
<evidence type="ECO:0008006" key="4">
    <source>
        <dbReference type="Google" id="ProtNLM"/>
    </source>
</evidence>
<feature type="region of interest" description="Disordered" evidence="1">
    <location>
        <begin position="592"/>
        <end position="651"/>
    </location>
</feature>
<feature type="compositionally biased region" description="Basic residues" evidence="1">
    <location>
        <begin position="322"/>
        <end position="341"/>
    </location>
</feature>
<feature type="region of interest" description="Disordered" evidence="1">
    <location>
        <begin position="658"/>
        <end position="677"/>
    </location>
</feature>
<feature type="compositionally biased region" description="Polar residues" evidence="1">
    <location>
        <begin position="252"/>
        <end position="283"/>
    </location>
</feature>
<gene>
    <name evidence="2" type="ORF">VKT23_012976</name>
</gene>
<feature type="compositionally biased region" description="Acidic residues" evidence="1">
    <location>
        <begin position="1311"/>
        <end position="1320"/>
    </location>
</feature>
<feature type="region of interest" description="Disordered" evidence="1">
    <location>
        <begin position="1425"/>
        <end position="1492"/>
    </location>
</feature>
<comment type="caution">
    <text evidence="2">The sequence shown here is derived from an EMBL/GenBank/DDBJ whole genome shotgun (WGS) entry which is preliminary data.</text>
</comment>
<feature type="compositionally biased region" description="Acidic residues" evidence="1">
    <location>
        <begin position="1270"/>
        <end position="1279"/>
    </location>
</feature>
<protein>
    <recommendedName>
        <fullName evidence="4">DUF4219 domain-containing protein</fullName>
    </recommendedName>
</protein>
<feature type="compositionally biased region" description="Acidic residues" evidence="1">
    <location>
        <begin position="634"/>
        <end position="646"/>
    </location>
</feature>
<proteinExistence type="predicted"/>
<reference evidence="2 3" key="1">
    <citation type="submission" date="2024-01" db="EMBL/GenBank/DDBJ databases">
        <title>A draft genome for the cacao thread blight pathogen Marasmiellus scandens.</title>
        <authorList>
            <person name="Baruah I.K."/>
            <person name="Leung J."/>
            <person name="Bukari Y."/>
            <person name="Amoako-Attah I."/>
            <person name="Meinhardt L.W."/>
            <person name="Bailey B.A."/>
            <person name="Cohen S.P."/>
        </authorList>
    </citation>
    <scope>NUCLEOTIDE SEQUENCE [LARGE SCALE GENOMIC DNA]</scope>
    <source>
        <strain evidence="2 3">GH-19</strain>
    </source>
</reference>
<evidence type="ECO:0000256" key="1">
    <source>
        <dbReference type="SAM" id="MobiDB-lite"/>
    </source>
</evidence>
<sequence length="1533" mass="177672">MSTTESLSSKVPMLSANNYLDWASAMETLLRAKGVWRWCLGTNNRPTGTVDPNDPRFIIRPWELSTFLLYRRSGLEEVKKQNEWDDNDNTAIGFIEHKLPSSAKKVLTTFADSDLTGNARQKGDRTALLLWNRIKTQYGTERVVVQYGDFLFVNHFRLNIDKDPQNQFARFEEVLARQEAKGWKTPEYGQVFHLINNLPDEGPWGLMKQQILSSKDNQAELKMEDAKNKIIDFYRSQHQPTPQKANVAISGQRGNQYQGKKPYFSSQQSAPNWQHQNSSNFGQKRSRSSAGNSNRSYKSNSFAPRGRGGVSGRGRGGAGRSRGGKGPRQQRRGQGKKKAAKQKALEAAGQAEDLESQFNGMAFMVQPNFRQVINDNSSPSVVPSEPYDSSQETEEDSQSSSDEGENNQLVQRNAFSRPSPNSLDAPVRLPANYEIQHIPVHRQLRRQNALENIRGSFTTPTESSLLSANEWENRFRNVESGIRESFFSFTPSVHPNYDLDLRQYKIRTRTVLVPTGPYTARWLPQTEYGSYKMYWDMHWDQFNKEMEEGMIPYGLIHQRLEPIFTDIHMNSVPPQEREFIMTDENHAAAEASINVHRRNEEQQTRGYFDEPLEYVSDKEEVAKDDGESSSSDSSESENSSESEEGSVEGSEMAIIDISSLKREDGSDNDSSDWDMDDDTEVIQTELTPEELAQREREEYQARLNAWEMHNVDPRQWDQAWEDSDSHSQHSEEKEETVPPNSREWSLVDVYPDTPEGRGRYNDDVAWVHANDDGKIDYNGRYIPKWKLRDIDPELLNDEPRNLEGLSYKGVQEYEHLDFKYNRTKYETTDYAGYYTKVYNSCSICSILPEEKKNFAIHELYHEPQPGEKLAVDDDTTLYSVIPWNIWVIDERPFNGMSDWEKKDRQEWLSHFSRTNMYINSKALKNIDDFERFLVAFYTLNECERVEQEDFHYNTKFWKNINYQGAYKEARLFEEFLEVLMHRVRFIMEDVVEKLHTLDYENDLTKEVEQELEGTLWDCNKTIKALLNRLSFQDMTEGLVRLLFRPTDAEEDLERFNREEWSNNFYYWVLHDRDYFFDCARLVLADLPVLDPKKPAPVEFRTPYPSTDEELQLLLPKKVESFSTELPGPREPYLSPAKKGEKRKLETIYEQNKDALTAAVTESLEKATAKMKASCEPAKEEVIRQIKEVWKKDNVGNGGVVAGPSPRERTPAEMLQVSNQTAWVEISPNNFVQAEGYKPLVTSVKFQNDVPNNSGHTWHEYENEHNNVWSDGDDYDCDDEPVARRTRSHKYDKSDSQDDNHTPDNPSGNNDESSDSSDSSDDGARPPTPRHYSPDPDYPPKPRGRSRTKTPQAGPSGRSKTPRHSSSSSSLSYESSSNSAQDPAKVPLPNSDDEEDQFELDPNKPPEWMFNPRITIDQNTWKETWTESHRNLPKRTQKPTWKTKDINWRASDRLPDPERYLTREKPSKKGKEKPTRERDLTREPSPEARHKTHYMRREHYNEIPRARNDHDFGLLNIPLNLSPYRLNKRTKLWY</sequence>
<accession>A0ABR1J4S7</accession>
<feature type="compositionally biased region" description="Basic and acidic residues" evidence="1">
    <location>
        <begin position="615"/>
        <end position="626"/>
    </location>
</feature>
<keyword evidence="3" id="KW-1185">Reference proteome</keyword>
<feature type="region of interest" description="Disordered" evidence="1">
    <location>
        <begin position="374"/>
        <end position="407"/>
    </location>
</feature>